<dbReference type="CDD" id="cd00063">
    <property type="entry name" value="FN3"/>
    <property type="match status" value="1"/>
</dbReference>
<proteinExistence type="predicted"/>
<feature type="domain" description="Fibronectin type-III" evidence="1">
    <location>
        <begin position="1330"/>
        <end position="1431"/>
    </location>
</feature>
<organism evidence="2 3">
    <name type="scientific">Hahella chejuensis (strain KCTC 2396)</name>
    <dbReference type="NCBI Taxonomy" id="349521"/>
    <lineage>
        <taxon>Bacteria</taxon>
        <taxon>Pseudomonadati</taxon>
        <taxon>Pseudomonadota</taxon>
        <taxon>Gammaproteobacteria</taxon>
        <taxon>Oceanospirillales</taxon>
        <taxon>Hahellaceae</taxon>
        <taxon>Hahella</taxon>
    </lineage>
</organism>
<gene>
    <name evidence="2" type="ordered locus">HCH_02778</name>
</gene>
<dbReference type="EMBL" id="CP000155">
    <property type="protein sequence ID" value="ABC29558.1"/>
    <property type="molecule type" value="Genomic_DNA"/>
</dbReference>
<reference evidence="2 3" key="1">
    <citation type="journal article" date="2005" name="Nucleic Acids Res.">
        <title>Genomic blueprint of Hahella chejuensis, a marine microbe producing an algicidal agent.</title>
        <authorList>
            <person name="Jeong H."/>
            <person name="Yim J.H."/>
            <person name="Lee C."/>
            <person name="Choi S.-H."/>
            <person name="Park Y.K."/>
            <person name="Yoon S.H."/>
            <person name="Hur C.-G."/>
            <person name="Kang H.-Y."/>
            <person name="Kim D."/>
            <person name="Lee H.H."/>
            <person name="Park K.H."/>
            <person name="Park S.-H."/>
            <person name="Park H.-S."/>
            <person name="Lee H.K."/>
            <person name="Oh T.K."/>
            <person name="Kim J.F."/>
        </authorList>
    </citation>
    <scope>NUCLEOTIDE SEQUENCE [LARGE SCALE GENOMIC DNA]</scope>
    <source>
        <strain evidence="2 3">KCTC 2396</strain>
    </source>
</reference>
<keyword evidence="3" id="KW-1185">Reference proteome</keyword>
<evidence type="ECO:0000259" key="1">
    <source>
        <dbReference type="PROSITE" id="PS50853"/>
    </source>
</evidence>
<dbReference type="InterPro" id="IPR013783">
    <property type="entry name" value="Ig-like_fold"/>
</dbReference>
<dbReference type="Gene3D" id="2.60.40.10">
    <property type="entry name" value="Immunoglobulins"/>
    <property type="match status" value="9"/>
</dbReference>
<dbReference type="Pfam" id="PF13385">
    <property type="entry name" value="Laminin_G_3"/>
    <property type="match status" value="1"/>
</dbReference>
<dbReference type="Gene3D" id="2.60.120.200">
    <property type="match status" value="1"/>
</dbReference>
<dbReference type="KEGG" id="hch:HCH_02778"/>
<dbReference type="eggNOG" id="COG4733">
    <property type="taxonomic scope" value="Bacteria"/>
</dbReference>
<dbReference type="PANTHER" id="PTHR31513:SF2">
    <property type="entry name" value="MRAZ"/>
    <property type="match status" value="1"/>
</dbReference>
<dbReference type="SUPFAM" id="SSF49899">
    <property type="entry name" value="Concanavalin A-like lectins/glucanases"/>
    <property type="match status" value="1"/>
</dbReference>
<dbReference type="STRING" id="349521.HCH_02778"/>
<dbReference type="PROSITE" id="PS50853">
    <property type="entry name" value="FN3"/>
    <property type="match status" value="1"/>
</dbReference>
<dbReference type="InterPro" id="IPR036116">
    <property type="entry name" value="FN3_sf"/>
</dbReference>
<sequence>MIGAYRGIITKMMNGNGYPGMALRLDGETGRKFQFAINAPRALIWATSPKEFELGNWYHLVGSYKDGVGASLYVNGELVHSVPANENTLITTPSVPLVIGAHYDYNYTHLNFDGLIDSAVFYSHILSEREIKAHYDAALTGIEPQSKPAKIVGASISDKSTLTESSEIEIYFESPIDESSFTQDDVRLMKDGSEQSIKVKKLDDVKYAVEVVGGITNRAHYVLEVGPNISSGDVIGLDQDGDALYGEVGDDVFKLSFDSFFADFVITDEATIGDDASTYENKNILIDSGLLTISGNHTFGDILLVNGGKIVTSDRAKATLTLSHLSIDESSSIDVSGKGATPDSEVRAYCGGSYGGEGGSHDWLPNKNVFGDYRRPHDLGIGGAGNNDASFSTGGGAIKVIVDRLELDGKILANGSGGANRMGAGSGGSVWIEAGVIVGSGSIAANGGNRVNTTEGGGGGGGRVAIYYDELESFDVSTQVKALGGRRVHGNYESGAAGTIFIRNKVSGEEKLIIDNRGLDDANVARTGLSGSYPMPVEIYNARIKVIDANFLKLVAFNVHVAQKGDAKIGSLFFTNSVWQQSGNKLNITDEYSFIGGGFDTKGDLSLPNNELVVDNFTYTVFSDQNWKTITLKNGGVLTTGVPSGSLTQALIVKASSINVEAGSRIDVSGKGGLPDAEVCAHCGGSYGGVGGTPVNGQENKSTYGDYRQPVLPGTGGAGGNGSSGVRGAGAVKIIADRLNLDGEVKADGDYAKSQSESGAGGGSGGSIWLDIGILSGSGRILANGGAGDYAGGGAGGRVAVYYSVLNAFDFASQVEVNGGKARHSGFTPGQDGSVYTEQKHINTYVTGLSVTEYVADKVQEITLSFVNEIDPASFSIDDILLVGDSSSVSITALEQIDGVQYRIRFSAPLEDGTYRLTVGPDIKTKDGLGMDQNHNGAPNEADDAFVASFVVDTEKPAAPTVTSHNVSTPVLINARVINLSGVKEPGTLLWLNGKRVSGQEDVNWSVSNIALQEGDNQLSLKVGDLAGNFSEEVILAINVDSQAPEVLLMAPSGIINSSDNSIRAKAEDVGASGLSLKGASVAVYRNGLAVTGELALASGEYIFTATAPLLEGSYKVVVKVADTHGNISAPKEYTFILDSTKPASPQLEAFPDVNDVNAYRFKGTREKNSSVWVNGVQKLSSEDKTTFDLLLDLQRGDNRFEFVVIDAAGNASVPTIANIRFDDTAPGQVTFTVDGTGDGTEAMLDWSAYDEFSNGNDIAAYHIYVSGSNFSDIAGMTPVASTPSGSKSFKLAGLMRGATVYAAVVAEDTAGLKRTTVTAQPVTPEDIVKPEPIVDLRALSASTSIDLSWAQHANTAGDLAGYRIYVSKAGDEEVNDIPLASANISDGRVNVKVEGLQAATANPIRITAYDLAGNESDAVSNPGVTLLANPAGVTTDPLSGQLKVSWQASQPANLVKEYRIYAQDAAFSSVAGMAPKTTVSGSALTRNIAGLSNGVTYYVAVTAVNLSGGEETQVAAVTGKPEEDNVGPEIVSIEFISANGPAQLSGSTLTMDGKVVVKANDPAGVSRVEFEKDGESWGMDLNADPDFERAWLLAGETDGAHTISVSVYDNLNNVTQIKSIPVSVDLAAPSAPQLTAPLNGVTTNRVEVDVAGAATANTLVQLFVNGEAQGDAYPVAEAGVFSGLVTLQDGVNEITAKATYAGRTKVSAASAALSVTLDNTLPNAPQSLSAVGKALGKVALGWMPVNDPRVKGYNLYRSTEPFSAIAEAGAPVNQKLITGTSYTDVPFTDGTYFYRVASVNELGSLSELSDVVDAKADSEAPKAVKVEYAAYGAKDEASGRYGPGLIDVAVTFDEPLRNTPYFALATENALPLTVELERDFDDELLYRGQFEIEATTPAGVVTPVLAAFDSVGNRGSVVVSGGDLRIDTQGPDVRTLTVNPAAPIRNDDPAGKEVEVVLTLADDVNSGEEPKLVPFIEENGAPTVIAAYQDGIALNKDGSSQAGRPVYVGRMRLPLTAGQDQDGQPNAEQLGFLLSAQDDLGNAAKPVPAHIRFQVYQGELPPLGAPDQLMGKALPGGRIALNWSLVGSAAGYALYRKAPGETELSEWKRFDDVLMDSYIDGESTPLADGEYQYAIASLRSENGQTTVSAPGVSVTISSDATAPMAPAGLQARLSGSGVHLQWQAPAGDDLRYNVYRLNLPETAEDIDLSDVAALQENLPKEVALDSKPSETEHLYVVTAVDSAGNESAPSNTQYVNADLLPVNQLSVLLENDSRPVVNWSHNGASIAGYDIYVGDDADRVKLNADLLTNADYEDLGYNAGEFSSGSVEERFYTVVAKDNQGKESIGHSLLLPALSVDLKPADESESGIEPIKRGVMNRVLFRVANSGVTKIERVRLKVTVNVAGAAKSHYSDYFAVEPGSFSDVGVVIGGYQSLDAFADLDISILWSPQAGENVEIRQWRQVAVGQSALVATLETLNFVRGATGKARFRLENVSDVESEILMAANSGKHDSPDIRFILEDFAGNVYGATSIKQVTGDVVTTTDRSTVARIPAGGEYVTEYFDVPVPSSVPESALLRLEIDKLHYQVGRDAHVAIAGTRASQVVTLQETPYYGELTSVEPAKAFAGETVTIKGRAIDRASNEPMANAILTVAMKVRGFERQYAAFTDVEGQFEFTYTPTINDTGEYVVSIVHPDKLDRPEHGRFIVEGASVAPAIYKVSVPRNYEYGMDVRVKAGFSTQLTNVRLEWAAELDEDGQSKPMADGLQVSSSTLEAIAPNTTGYLKLKLTGDNLAPENGRLYFKVMTDNQEQPLALLTVQYYLSAAAPLAKVSPSYITSGVKLGDEQGETFKVTNGGLETLTNARLSLVDQYDAPAPEWVRIVGDRSLGNIAVNESRTIQLAFRPDATVPKGDYRFKVLIQGDNLPTQPYIVDVAVTDSTIGGVHFHTSDIYTATKAENGGLIPGLAKVRISLQNEDVLSETYEITTDEFGDGFLENLSTGSYTYRASAFDHDSVSGRIWVRSGAVTSEEVFLMNKLISVEFSVREITLEDRYEVVLNATYETNVPAPVVLFEPMSVNLPMMKKGEVFQGEFSLTNYGLVKAENVITTLPAGDEFARFEYMAEVPETLWPGQVVVVPYRVVAIQDFNPSAQGDASGAGCAQHNYEAICNYSAMCAVGSIINNAAKMMMNAMGGSCGGGDGTDGGIGGGGVSIGGYFPGGPGTTVTPESPVENAAGGGFCPGPDAGGGGQCSSGGAGQGSGN</sequence>
<protein>
    <submittedName>
        <fullName evidence="2">Protein containing fibronectin type III domains</fullName>
    </submittedName>
</protein>
<dbReference type="eggNOG" id="COG1361">
    <property type="taxonomic scope" value="Bacteria"/>
</dbReference>
<evidence type="ECO:0000313" key="2">
    <source>
        <dbReference type="EMBL" id="ABC29558.1"/>
    </source>
</evidence>
<dbReference type="InterPro" id="IPR003961">
    <property type="entry name" value="FN3_dom"/>
</dbReference>
<dbReference type="Proteomes" id="UP000000238">
    <property type="component" value="Chromosome"/>
</dbReference>
<dbReference type="SUPFAM" id="SSF49265">
    <property type="entry name" value="Fibronectin type III"/>
    <property type="match status" value="3"/>
</dbReference>
<name>Q2SIG6_HAHCH</name>
<evidence type="ECO:0000313" key="3">
    <source>
        <dbReference type="Proteomes" id="UP000000238"/>
    </source>
</evidence>
<accession>Q2SIG6</accession>
<dbReference type="InterPro" id="IPR013320">
    <property type="entry name" value="ConA-like_dom_sf"/>
</dbReference>
<dbReference type="HOGENOM" id="CLU_225311_0_0_6"/>
<dbReference type="PANTHER" id="PTHR31513">
    <property type="entry name" value="EPHRIN TYPE-B RECEPTOR"/>
    <property type="match status" value="1"/>
</dbReference>
<dbReference type="SMART" id="SM00060">
    <property type="entry name" value="FN3"/>
    <property type="match status" value="5"/>
</dbReference>